<feature type="transmembrane region" description="Helical" evidence="6">
    <location>
        <begin position="159"/>
        <end position="181"/>
    </location>
</feature>
<feature type="transmembrane region" description="Helical" evidence="6">
    <location>
        <begin position="84"/>
        <end position="105"/>
    </location>
</feature>
<feature type="transmembrane region" description="Helical" evidence="6">
    <location>
        <begin position="210"/>
        <end position="232"/>
    </location>
</feature>
<feature type="transmembrane region" description="Helical" evidence="6">
    <location>
        <begin position="111"/>
        <end position="128"/>
    </location>
</feature>
<proteinExistence type="predicted"/>
<dbReference type="CDD" id="cd06579">
    <property type="entry name" value="TM_PBP1_transp_AraH_like"/>
    <property type="match status" value="1"/>
</dbReference>
<dbReference type="GO" id="GO:0005886">
    <property type="term" value="C:plasma membrane"/>
    <property type="evidence" value="ECO:0007669"/>
    <property type="project" value="UniProtKB-SubCell"/>
</dbReference>
<feature type="transmembrane region" description="Helical" evidence="6">
    <location>
        <begin position="295"/>
        <end position="313"/>
    </location>
</feature>
<evidence type="ECO:0000256" key="3">
    <source>
        <dbReference type="ARBA" id="ARBA00022692"/>
    </source>
</evidence>
<evidence type="ECO:0000313" key="7">
    <source>
        <dbReference type="EMBL" id="TFV38065.1"/>
    </source>
</evidence>
<comment type="subcellular location">
    <subcellularLocation>
        <location evidence="1">Cell membrane</location>
        <topology evidence="1">Multi-pass membrane protein</topology>
    </subcellularLocation>
</comment>
<name>A0A4Y9L3S3_9BRAD</name>
<comment type="caution">
    <text evidence="7">The sequence shown here is derived from an EMBL/GenBank/DDBJ whole genome shotgun (WGS) entry which is preliminary data.</text>
</comment>
<keyword evidence="4 6" id="KW-1133">Transmembrane helix</keyword>
<accession>A0A4Y9L3S3</accession>
<dbReference type="AlphaFoldDB" id="A0A4Y9L3S3"/>
<dbReference type="Proteomes" id="UP000298225">
    <property type="component" value="Unassembled WGS sequence"/>
</dbReference>
<reference evidence="7 8" key="1">
    <citation type="submission" date="2019-03" db="EMBL/GenBank/DDBJ databases">
        <title>Bradyrhizobium strains diversity isolated from Chamaecrista fasciculata.</title>
        <authorList>
            <person name="Urquiaga M.C.O."/>
            <person name="Hungria M."/>
            <person name="Delamuta J.R.M."/>
        </authorList>
    </citation>
    <scope>NUCLEOTIDE SEQUENCE [LARGE SCALE GENOMIC DNA]</scope>
    <source>
        <strain evidence="7 8">CNPSo 3424</strain>
    </source>
</reference>
<protein>
    <submittedName>
        <fullName evidence="7">ABC transporter permease</fullName>
    </submittedName>
</protein>
<sequence length="341" mass="35962">MSKKDLSLLVLILLVGTVVALINPRFLYVGNLSNTANQVGLFGIFSIAQAFVIIIGGIELSVGSVIALLGVLFIDLIVNHDVDWLVATAIIVAAGLVIGLVHGTLVTRMRIQAFVVTLCGLLIYRGAARYYTEDATAGFGFGASFPMLEWLAAGRTNVLGFPLPHSVVALGVVTIIAWVVLHRSVFGRYLYAVGKNEEAARYSGIRSSRVIISAYIICGGLTAFSAILIAMYTRSISPAVHGSFYELYAIAAAVLGGCSLRGGEGSIIGVVLGTVLLQMLQNLVNLLGIPSSLNFAVMGTVILAGVLGDQYLVQRRHRVGTAKGRGQASAAAVPVEKMKAE</sequence>
<gene>
    <name evidence="7" type="ORF">E4K66_16720</name>
</gene>
<evidence type="ECO:0000256" key="2">
    <source>
        <dbReference type="ARBA" id="ARBA00022475"/>
    </source>
</evidence>
<keyword evidence="5 6" id="KW-0472">Membrane</keyword>
<dbReference type="PANTHER" id="PTHR32196">
    <property type="entry name" value="ABC TRANSPORTER PERMEASE PROTEIN YPHD-RELATED-RELATED"/>
    <property type="match status" value="1"/>
</dbReference>
<dbReference type="OrthoDB" id="9784538at2"/>
<evidence type="ECO:0000256" key="5">
    <source>
        <dbReference type="ARBA" id="ARBA00023136"/>
    </source>
</evidence>
<dbReference type="Pfam" id="PF02653">
    <property type="entry name" value="BPD_transp_2"/>
    <property type="match status" value="1"/>
</dbReference>
<dbReference type="PANTHER" id="PTHR32196:SF15">
    <property type="entry name" value="SUGAR ABC TRANSPORTER PERMEASE PROTEIN"/>
    <property type="match status" value="1"/>
</dbReference>
<dbReference type="EMBL" id="SPQU01000007">
    <property type="protein sequence ID" value="TFV38065.1"/>
    <property type="molecule type" value="Genomic_DNA"/>
</dbReference>
<dbReference type="RefSeq" id="WP_135169646.1">
    <property type="nucleotide sequence ID" value="NZ_SPQU01000007.1"/>
</dbReference>
<dbReference type="GO" id="GO:0022857">
    <property type="term" value="F:transmembrane transporter activity"/>
    <property type="evidence" value="ECO:0007669"/>
    <property type="project" value="InterPro"/>
</dbReference>
<evidence type="ECO:0000313" key="8">
    <source>
        <dbReference type="Proteomes" id="UP000298225"/>
    </source>
</evidence>
<keyword evidence="3 6" id="KW-0812">Transmembrane</keyword>
<evidence type="ECO:0000256" key="4">
    <source>
        <dbReference type="ARBA" id="ARBA00022989"/>
    </source>
</evidence>
<keyword evidence="8" id="KW-1185">Reference proteome</keyword>
<organism evidence="7 8">
    <name type="scientific">Bradyrhizobium frederickii</name>
    <dbReference type="NCBI Taxonomy" id="2560054"/>
    <lineage>
        <taxon>Bacteria</taxon>
        <taxon>Pseudomonadati</taxon>
        <taxon>Pseudomonadota</taxon>
        <taxon>Alphaproteobacteria</taxon>
        <taxon>Hyphomicrobiales</taxon>
        <taxon>Nitrobacteraceae</taxon>
        <taxon>Bradyrhizobium</taxon>
    </lineage>
</organism>
<evidence type="ECO:0000256" key="6">
    <source>
        <dbReference type="SAM" id="Phobius"/>
    </source>
</evidence>
<dbReference type="InterPro" id="IPR001851">
    <property type="entry name" value="ABC_transp_permease"/>
</dbReference>
<feature type="transmembrane region" description="Helical" evidence="6">
    <location>
        <begin position="44"/>
        <end position="72"/>
    </location>
</feature>
<evidence type="ECO:0000256" key="1">
    <source>
        <dbReference type="ARBA" id="ARBA00004651"/>
    </source>
</evidence>
<keyword evidence="2" id="KW-1003">Cell membrane</keyword>